<evidence type="ECO:0000313" key="2">
    <source>
        <dbReference type="Proteomes" id="UP000001491"/>
    </source>
</evidence>
<keyword evidence="2" id="KW-1185">Reference proteome</keyword>
<accession>C5J6K0</accession>
<dbReference type="EMBL" id="FM864216">
    <property type="protein sequence ID" value="CAT05093.1"/>
    <property type="molecule type" value="Genomic_DNA"/>
</dbReference>
<name>C5J6K0_MESCH</name>
<protein>
    <submittedName>
        <fullName evidence="1">Uncharacterized protein</fullName>
    </submittedName>
</protein>
<gene>
    <name evidence="1" type="ordered locus">MCJ_004050</name>
</gene>
<proteinExistence type="predicted"/>
<dbReference type="Proteomes" id="UP000001491">
    <property type="component" value="Chromosome"/>
</dbReference>
<dbReference type="eggNOG" id="ENOG502Z7N4">
    <property type="taxonomic scope" value="Bacteria"/>
</dbReference>
<dbReference type="AlphaFoldDB" id="C5J6K0"/>
<evidence type="ECO:0000313" key="1">
    <source>
        <dbReference type="EMBL" id="CAT05093.1"/>
    </source>
</evidence>
<dbReference type="KEGG" id="mco:MCJ_004050"/>
<sequence length="76" mass="8685">MHEPKDVVKNWLRVRDTIEFLGLWETINNPNSKGVEFDSFRKKAGSNAFTLSPQRWIKNTNSIGIISKSGREYGSS</sequence>
<organism evidence="1 2">
    <name type="scientific">Mesomycoplasma conjunctivae (strain ATCC 25834 / NCTC 10147 / HRC/581)</name>
    <name type="common">Mycoplasma conjunctivae</name>
    <dbReference type="NCBI Taxonomy" id="572263"/>
    <lineage>
        <taxon>Bacteria</taxon>
        <taxon>Bacillati</taxon>
        <taxon>Mycoplasmatota</taxon>
        <taxon>Mycoplasmoidales</taxon>
        <taxon>Metamycoplasmataceae</taxon>
        <taxon>Mesomycoplasma</taxon>
    </lineage>
</organism>
<reference evidence="2" key="1">
    <citation type="journal article" date="2009" name="BMC Bioinformatics">
        <title>The Mycoplasma conjunctivae genome sequencing, annotation and analysis.</title>
        <authorList>
            <person name="Calderon-Copete S.P."/>
            <person name="Wigger G."/>
            <person name="Wunderlin C."/>
            <person name="Schmidheini T."/>
            <person name="Frey J."/>
            <person name="Quail M.A."/>
            <person name="Falquet L."/>
        </authorList>
    </citation>
    <scope>NUCLEOTIDE SEQUENCE [LARGE SCALE GENOMIC DNA]</scope>
    <source>
        <strain evidence="2">ATCC 25834 / NCTC 10147 / HRC/581</strain>
    </source>
</reference>
<dbReference type="HOGENOM" id="CLU_2650546_0_0_14"/>